<sequence>MTAHSRPHSPFVLNDHNAWYYPSQGFDPETESLNISVSGGNWGKKTMKGCRWVRRGKIAAWGPNMDEWEVKHFPLPLKSLTCLQAEDRARQRIRNLLPIERRSPSPPRLPHLRSPSPPLVAPYPPPVTQHYNFTTFVMDNSVTHSFRSNLLDELEHATNSLIEGEAIMKRALGRLWQVINEDTSRRHPEEEVIPKREEADGTVGEDDLLARSPDLVPNAHKLFLSCAHDGPPVLDPSHFASPQMQQDTLEKSLATLRELQDDDREYVERLEEIREGLGDVRFQRNIVWETIREKAIKEMQDAAFNAALD</sequence>
<feature type="region of interest" description="Disordered" evidence="1">
    <location>
        <begin position="98"/>
        <end position="123"/>
    </location>
</feature>
<proteinExistence type="predicted"/>
<protein>
    <submittedName>
        <fullName evidence="2">Uncharacterized protein</fullName>
    </submittedName>
</protein>
<feature type="compositionally biased region" description="Pro residues" evidence="1">
    <location>
        <begin position="104"/>
        <end position="123"/>
    </location>
</feature>
<dbReference type="Proteomes" id="UP000683000">
    <property type="component" value="Unassembled WGS sequence"/>
</dbReference>
<dbReference type="EMBL" id="JAGFBS010000002">
    <property type="protein sequence ID" value="KAG6381408.1"/>
    <property type="molecule type" value="Genomic_DNA"/>
</dbReference>
<dbReference type="AlphaFoldDB" id="A0A8I3AFD8"/>
<reference evidence="2" key="1">
    <citation type="submission" date="2021-03" db="EMBL/GenBank/DDBJ databases">
        <title>Evolutionary innovations through gain and loss of genes in the ectomycorrhizal Boletales.</title>
        <authorList>
            <person name="Wu G."/>
            <person name="Miyauchi S."/>
            <person name="Morin E."/>
            <person name="Yang Z.-L."/>
            <person name="Xu J."/>
            <person name="Martin F.M."/>
        </authorList>
    </citation>
    <scope>NUCLEOTIDE SEQUENCE</scope>
    <source>
        <strain evidence="2">BR01</strain>
    </source>
</reference>
<comment type="caution">
    <text evidence="2">The sequence shown here is derived from an EMBL/GenBank/DDBJ whole genome shotgun (WGS) entry which is preliminary data.</text>
</comment>
<evidence type="ECO:0000313" key="2">
    <source>
        <dbReference type="EMBL" id="KAG6381408.1"/>
    </source>
</evidence>
<accession>A0A8I3AFD8</accession>
<name>A0A8I3AFD8_9AGAM</name>
<evidence type="ECO:0000313" key="3">
    <source>
        <dbReference type="Proteomes" id="UP000683000"/>
    </source>
</evidence>
<gene>
    <name evidence="2" type="ORF">JVT61DRAFT_5822</name>
</gene>
<evidence type="ECO:0000256" key="1">
    <source>
        <dbReference type="SAM" id="MobiDB-lite"/>
    </source>
</evidence>
<keyword evidence="3" id="KW-1185">Reference proteome</keyword>
<organism evidence="2 3">
    <name type="scientific">Boletus reticuloceps</name>
    <dbReference type="NCBI Taxonomy" id="495285"/>
    <lineage>
        <taxon>Eukaryota</taxon>
        <taxon>Fungi</taxon>
        <taxon>Dikarya</taxon>
        <taxon>Basidiomycota</taxon>
        <taxon>Agaricomycotina</taxon>
        <taxon>Agaricomycetes</taxon>
        <taxon>Agaricomycetidae</taxon>
        <taxon>Boletales</taxon>
        <taxon>Boletineae</taxon>
        <taxon>Boletaceae</taxon>
        <taxon>Boletoideae</taxon>
        <taxon>Boletus</taxon>
    </lineage>
</organism>
<dbReference type="OrthoDB" id="3353673at2759"/>